<organism evidence="1 2">
    <name type="scientific">Cloacibacterium normanense</name>
    <dbReference type="NCBI Taxonomy" id="237258"/>
    <lineage>
        <taxon>Bacteria</taxon>
        <taxon>Pseudomonadati</taxon>
        <taxon>Bacteroidota</taxon>
        <taxon>Flavobacteriia</taxon>
        <taxon>Flavobacteriales</taxon>
        <taxon>Weeksellaceae</taxon>
    </lineage>
</organism>
<comment type="caution">
    <text evidence="1">The sequence shown here is derived from an EMBL/GenBank/DDBJ whole genome shotgun (WGS) entry which is preliminary data.</text>
</comment>
<reference evidence="1 2" key="1">
    <citation type="submission" date="2016-09" db="EMBL/GenBank/DDBJ databases">
        <authorList>
            <person name="Capua I."/>
            <person name="De Benedictis P."/>
            <person name="Joannis T."/>
            <person name="Lombin L.H."/>
            <person name="Cattoli G."/>
        </authorList>
    </citation>
    <scope>NUCLEOTIDE SEQUENCE [LARGE SCALE GENOMIC DNA]</scope>
    <source>
        <strain evidence="1 2">NRS-1</strain>
    </source>
</reference>
<dbReference type="EMBL" id="MKGI01000060">
    <property type="protein sequence ID" value="OEL11093.1"/>
    <property type="molecule type" value="Genomic_DNA"/>
</dbReference>
<name>A0A1E5UDU9_9FLAO</name>
<dbReference type="STRING" id="237258.SAMN04489756_12420"/>
<gene>
    <name evidence="1" type="ORF">BHF72_2447</name>
</gene>
<protein>
    <submittedName>
        <fullName evidence="1">Uncharacterized protein</fullName>
    </submittedName>
</protein>
<accession>A0A1E5UDU9</accession>
<evidence type="ECO:0000313" key="1">
    <source>
        <dbReference type="EMBL" id="OEL11093.1"/>
    </source>
</evidence>
<dbReference type="Proteomes" id="UP000095601">
    <property type="component" value="Unassembled WGS sequence"/>
</dbReference>
<dbReference type="AlphaFoldDB" id="A0A1E5UDU9"/>
<keyword evidence="2" id="KW-1185">Reference proteome</keyword>
<evidence type="ECO:0000313" key="2">
    <source>
        <dbReference type="Proteomes" id="UP000095601"/>
    </source>
</evidence>
<sequence length="39" mass="4428">MSAKRIIQIAKDLKISPESILDFLIKENYTGLTLYSSIN</sequence>
<proteinExistence type="predicted"/>